<dbReference type="EMBL" id="JAEPRB010000029">
    <property type="protein sequence ID" value="KAG2225359.1"/>
    <property type="molecule type" value="Genomic_DNA"/>
</dbReference>
<organism evidence="1 2">
    <name type="scientific">Circinella minor</name>
    <dbReference type="NCBI Taxonomy" id="1195481"/>
    <lineage>
        <taxon>Eukaryota</taxon>
        <taxon>Fungi</taxon>
        <taxon>Fungi incertae sedis</taxon>
        <taxon>Mucoromycota</taxon>
        <taxon>Mucoromycotina</taxon>
        <taxon>Mucoromycetes</taxon>
        <taxon>Mucorales</taxon>
        <taxon>Lichtheimiaceae</taxon>
        <taxon>Circinella</taxon>
    </lineage>
</organism>
<dbReference type="Proteomes" id="UP000646827">
    <property type="component" value="Unassembled WGS sequence"/>
</dbReference>
<reference evidence="1 2" key="1">
    <citation type="submission" date="2020-12" db="EMBL/GenBank/DDBJ databases">
        <title>Metabolic potential, ecology and presence of endohyphal bacteria is reflected in genomic diversity of Mucoromycotina.</title>
        <authorList>
            <person name="Muszewska A."/>
            <person name="Okrasinska A."/>
            <person name="Steczkiewicz K."/>
            <person name="Drgas O."/>
            <person name="Orlowska M."/>
            <person name="Perlinska-Lenart U."/>
            <person name="Aleksandrzak-Piekarczyk T."/>
            <person name="Szatraj K."/>
            <person name="Zielenkiewicz U."/>
            <person name="Pilsyk S."/>
            <person name="Malc E."/>
            <person name="Mieczkowski P."/>
            <person name="Kruszewska J.S."/>
            <person name="Biernat P."/>
            <person name="Pawlowska J."/>
        </authorList>
    </citation>
    <scope>NUCLEOTIDE SEQUENCE [LARGE SCALE GENOMIC DNA]</scope>
    <source>
        <strain evidence="1 2">CBS 142.35</strain>
    </source>
</reference>
<proteinExistence type="predicted"/>
<sequence>MVCAISLNEIFKRKKHEIDRYETTYNFRLIWPLFVTIMDSLYDAADGKFIPGEIKLESFKRLGAQYNADGLCYIGDMEVLVLETSGWGYDHIKGTFALLAMFRSFIQKYYYALPREFAELKLWFAHAREQQISFMMATIFVYDGLW</sequence>
<name>A0A8H7S807_9FUNG</name>
<evidence type="ECO:0000313" key="2">
    <source>
        <dbReference type="Proteomes" id="UP000646827"/>
    </source>
</evidence>
<evidence type="ECO:0000313" key="1">
    <source>
        <dbReference type="EMBL" id="KAG2225359.1"/>
    </source>
</evidence>
<accession>A0A8H7S807</accession>
<protein>
    <submittedName>
        <fullName evidence="1">Uncharacterized protein</fullName>
    </submittedName>
</protein>
<gene>
    <name evidence="1" type="ORF">INT45_005603</name>
</gene>
<dbReference type="OrthoDB" id="2267395at2759"/>
<dbReference type="AlphaFoldDB" id="A0A8H7S807"/>
<keyword evidence="2" id="KW-1185">Reference proteome</keyword>
<comment type="caution">
    <text evidence="1">The sequence shown here is derived from an EMBL/GenBank/DDBJ whole genome shotgun (WGS) entry which is preliminary data.</text>
</comment>